<feature type="signal peptide" evidence="1">
    <location>
        <begin position="1"/>
        <end position="26"/>
    </location>
</feature>
<dbReference type="AlphaFoldDB" id="A0A0S3T553"/>
<accession>A0A0S3T553</accession>
<feature type="chain" id="PRO_5006618902" evidence="1">
    <location>
        <begin position="27"/>
        <end position="128"/>
    </location>
</feature>
<gene>
    <name evidence="2" type="primary">Vigan.10G189300</name>
    <name evidence="2" type="ORF">VIGAN_10189300</name>
</gene>
<protein>
    <submittedName>
        <fullName evidence="2">Uncharacterized protein</fullName>
    </submittedName>
</protein>
<proteinExistence type="predicted"/>
<name>A0A0S3T553_PHAAN</name>
<evidence type="ECO:0000313" key="2">
    <source>
        <dbReference type="EMBL" id="BAU00311.1"/>
    </source>
</evidence>
<keyword evidence="1" id="KW-0732">Signal</keyword>
<evidence type="ECO:0000313" key="3">
    <source>
        <dbReference type="Proteomes" id="UP000291084"/>
    </source>
</evidence>
<feature type="non-terminal residue" evidence="2">
    <location>
        <position position="128"/>
    </location>
</feature>
<organism evidence="2 3">
    <name type="scientific">Vigna angularis var. angularis</name>
    <dbReference type="NCBI Taxonomy" id="157739"/>
    <lineage>
        <taxon>Eukaryota</taxon>
        <taxon>Viridiplantae</taxon>
        <taxon>Streptophyta</taxon>
        <taxon>Embryophyta</taxon>
        <taxon>Tracheophyta</taxon>
        <taxon>Spermatophyta</taxon>
        <taxon>Magnoliopsida</taxon>
        <taxon>eudicotyledons</taxon>
        <taxon>Gunneridae</taxon>
        <taxon>Pentapetalae</taxon>
        <taxon>rosids</taxon>
        <taxon>fabids</taxon>
        <taxon>Fabales</taxon>
        <taxon>Fabaceae</taxon>
        <taxon>Papilionoideae</taxon>
        <taxon>50 kb inversion clade</taxon>
        <taxon>NPAAA clade</taxon>
        <taxon>indigoferoid/millettioid clade</taxon>
        <taxon>Phaseoleae</taxon>
        <taxon>Vigna</taxon>
    </lineage>
</organism>
<keyword evidence="3" id="KW-1185">Reference proteome</keyword>
<dbReference type="Proteomes" id="UP000291084">
    <property type="component" value="Chromosome 10"/>
</dbReference>
<dbReference type="EMBL" id="AP015043">
    <property type="protein sequence ID" value="BAU00311.1"/>
    <property type="molecule type" value="Genomic_DNA"/>
</dbReference>
<sequence length="128" mass="13706">MGPAFNASSTNIIQATLSLWVHAVAAVTTHSCSTNTPASSDSRPARSTPLISIAVISFPTTSSSAPFSQPPSLSLEIFPLLLVTHSSCTIFIFISNASNHSFLSNLPLNLFVSILFLNFNNHELCREV</sequence>
<reference evidence="2 3" key="1">
    <citation type="journal article" date="2015" name="Sci. Rep.">
        <title>The power of single molecule real-time sequencing technology in the de novo assembly of a eukaryotic genome.</title>
        <authorList>
            <person name="Sakai H."/>
            <person name="Naito K."/>
            <person name="Ogiso-Tanaka E."/>
            <person name="Takahashi Y."/>
            <person name="Iseki K."/>
            <person name="Muto C."/>
            <person name="Satou K."/>
            <person name="Teruya K."/>
            <person name="Shiroma A."/>
            <person name="Shimoji M."/>
            <person name="Hirano T."/>
            <person name="Itoh T."/>
            <person name="Kaga A."/>
            <person name="Tomooka N."/>
        </authorList>
    </citation>
    <scope>NUCLEOTIDE SEQUENCE [LARGE SCALE GENOMIC DNA]</scope>
    <source>
        <strain evidence="3">cv. Shumari</strain>
    </source>
</reference>
<evidence type="ECO:0000256" key="1">
    <source>
        <dbReference type="SAM" id="SignalP"/>
    </source>
</evidence>